<gene>
    <name evidence="2" type="ordered locus">Cyan7425_2477</name>
</gene>
<dbReference type="PANTHER" id="PTHR38016">
    <property type="entry name" value="UNNAMED PRODUCT"/>
    <property type="match status" value="1"/>
</dbReference>
<dbReference type="OrthoDB" id="9792766at2"/>
<dbReference type="AlphaFoldDB" id="B8HXE3"/>
<proteinExistence type="predicted"/>
<dbReference type="PANTHER" id="PTHR38016:SF1">
    <property type="entry name" value="LIMITING CO2-INDUCIBLE PROTEIN B_C BETA CARBONYIC ANHYDRASE DOMAIN-CONTAINING PROTEIN"/>
    <property type="match status" value="1"/>
</dbReference>
<evidence type="ECO:0000313" key="2">
    <source>
        <dbReference type="EMBL" id="ACL44834.1"/>
    </source>
</evidence>
<dbReference type="HOGENOM" id="CLU_071940_0_0_3"/>
<sequence length="266" mass="29439">MEKPITDPMQSNISGADASYSPSNNPLFYETLQAKFPGALPLSEYLQQTRAALEPYGFDDQNTMGMVLACRDEITEPLLHGVIEHWGKTFNCCSLGGFMIMGKTGLAAATHHLPLIDGVRRFVFYAMPHIAISQAGEIGIVNREGLEKSSHACGALSEIVKELSQGHLNLQTDMQDLEQSIIRQKLLSALRYGEQPDLVDITKLACRVIFSDVSQLLENLDPKLYMYAVMTGIQVHGPMDTQWIYPQEAYVMASDRHSMQLGTVSA</sequence>
<dbReference type="eggNOG" id="ENOG502Z8I9">
    <property type="taxonomic scope" value="Bacteria"/>
</dbReference>
<dbReference type="Pfam" id="PF18599">
    <property type="entry name" value="LCIB_C_CA"/>
    <property type="match status" value="1"/>
</dbReference>
<dbReference type="InterPro" id="IPR040703">
    <property type="entry name" value="LCIB/C_CA"/>
</dbReference>
<reference evidence="2" key="1">
    <citation type="submission" date="2009-01" db="EMBL/GenBank/DDBJ databases">
        <title>Complete sequence of chromosome Cyanothece sp. PCC 7425.</title>
        <authorList>
            <consortium name="US DOE Joint Genome Institute"/>
            <person name="Lucas S."/>
            <person name="Copeland A."/>
            <person name="Lapidus A."/>
            <person name="Glavina del Rio T."/>
            <person name="Dalin E."/>
            <person name="Tice H."/>
            <person name="Bruce D."/>
            <person name="Goodwin L."/>
            <person name="Pitluck S."/>
            <person name="Sims D."/>
            <person name="Meineke L."/>
            <person name="Brettin T."/>
            <person name="Detter J.C."/>
            <person name="Han C."/>
            <person name="Larimer F."/>
            <person name="Land M."/>
            <person name="Hauser L."/>
            <person name="Kyrpides N."/>
            <person name="Ovchinnikova G."/>
            <person name="Liberton M."/>
            <person name="Stoeckel J."/>
            <person name="Banerjee A."/>
            <person name="Singh A."/>
            <person name="Page L."/>
            <person name="Sato H."/>
            <person name="Zhao L."/>
            <person name="Sherman L."/>
            <person name="Pakrasi H."/>
            <person name="Richardson P."/>
        </authorList>
    </citation>
    <scope>NUCLEOTIDE SEQUENCE</scope>
    <source>
        <strain evidence="2">PCC 7425</strain>
    </source>
</reference>
<dbReference type="EMBL" id="CP001344">
    <property type="protein sequence ID" value="ACL44834.1"/>
    <property type="molecule type" value="Genomic_DNA"/>
</dbReference>
<evidence type="ECO:0000259" key="1">
    <source>
        <dbReference type="Pfam" id="PF18599"/>
    </source>
</evidence>
<organism evidence="2">
    <name type="scientific">Cyanothece sp. (strain PCC 7425 / ATCC 29141)</name>
    <dbReference type="NCBI Taxonomy" id="395961"/>
    <lineage>
        <taxon>Bacteria</taxon>
        <taxon>Bacillati</taxon>
        <taxon>Cyanobacteriota</taxon>
        <taxon>Cyanophyceae</taxon>
        <taxon>Gomontiellales</taxon>
        <taxon>Cyanothecaceae</taxon>
        <taxon>Cyanothece</taxon>
    </lineage>
</organism>
<accession>B8HXE3</accession>
<dbReference type="STRING" id="395961.Cyan7425_2477"/>
<name>B8HXE3_CYAP4</name>
<feature type="domain" description="Limiting CO2-inducible protein B/C beta carbonyic anhydrase" evidence="1">
    <location>
        <begin position="39"/>
        <end position="252"/>
    </location>
</feature>
<protein>
    <recommendedName>
        <fullName evidence="1">Limiting CO2-inducible protein B/C beta carbonyic anhydrase domain-containing protein</fullName>
    </recommendedName>
</protein>
<dbReference type="KEGG" id="cyn:Cyan7425_2477"/>